<accession>A0A1R1XFE0</accession>
<protein>
    <submittedName>
        <fullName evidence="1">Uncharacterized protein</fullName>
    </submittedName>
</protein>
<reference evidence="1 2" key="1">
    <citation type="submission" date="2017-01" db="EMBL/GenBank/DDBJ databases">
        <authorList>
            <person name="Mah S.A."/>
            <person name="Swanson W.J."/>
            <person name="Moy G.W."/>
            <person name="Vacquier V.D."/>
        </authorList>
    </citation>
    <scope>NUCLEOTIDE SEQUENCE [LARGE SCALE GENOMIC DNA]</scope>
    <source>
        <strain evidence="1 2">GSMNP</strain>
    </source>
</reference>
<dbReference type="Proteomes" id="UP000187283">
    <property type="component" value="Unassembled WGS sequence"/>
</dbReference>
<comment type="caution">
    <text evidence="1">The sequence shown here is derived from an EMBL/GenBank/DDBJ whole genome shotgun (WGS) entry which is preliminary data.</text>
</comment>
<evidence type="ECO:0000313" key="1">
    <source>
        <dbReference type="EMBL" id="OMJ13313.1"/>
    </source>
</evidence>
<organism evidence="1 2">
    <name type="scientific">Smittium culicis</name>
    <dbReference type="NCBI Taxonomy" id="133412"/>
    <lineage>
        <taxon>Eukaryota</taxon>
        <taxon>Fungi</taxon>
        <taxon>Fungi incertae sedis</taxon>
        <taxon>Zoopagomycota</taxon>
        <taxon>Kickxellomycotina</taxon>
        <taxon>Harpellomycetes</taxon>
        <taxon>Harpellales</taxon>
        <taxon>Legeriomycetaceae</taxon>
        <taxon>Smittium</taxon>
    </lineage>
</organism>
<proteinExistence type="predicted"/>
<name>A0A1R1XFE0_9FUNG</name>
<keyword evidence="2" id="KW-1185">Reference proteome</keyword>
<evidence type="ECO:0000313" key="2">
    <source>
        <dbReference type="Proteomes" id="UP000187283"/>
    </source>
</evidence>
<gene>
    <name evidence="1" type="ORF">AYI70_g8579</name>
</gene>
<sequence>MKESIFIATNIKMDQISYIIMCYDDIDNIGENYFKQYEINSERSKTWVFSGFESNNVDSYLIGNQPGQIKRSAGNIRD</sequence>
<dbReference type="EMBL" id="LSSN01003546">
    <property type="protein sequence ID" value="OMJ13313.1"/>
    <property type="molecule type" value="Genomic_DNA"/>
</dbReference>
<dbReference type="AlphaFoldDB" id="A0A1R1XFE0"/>